<evidence type="ECO:0000313" key="2">
    <source>
        <dbReference type="EMBL" id="KKK80701.1"/>
    </source>
</evidence>
<proteinExistence type="predicted"/>
<accession>A0A0F9B890</accession>
<sequence>MNSQFAPIEFKKMWLDPSVVPEGESIFNRYPELKKYKIFTKSVGKTIDNTMLMQWIMCVYDQATPYREGFNNVSKRKTEAARDVGFEVTDSGIFHTDVEHFMKGKNATVNAKIVEYVRRHRNWKYTYLVAMENSYYKIMEEVVAGKTERVKDLRNIQEELEQTMADILNQDDNVVLKDTVMRYIEEERLSLRPEAIALKIAKGETPVGHFD</sequence>
<name>A0A0F9B890_9ZZZZ</name>
<dbReference type="EMBL" id="LAZR01053457">
    <property type="protein sequence ID" value="KKK80701.1"/>
    <property type="molecule type" value="Genomic_DNA"/>
</dbReference>
<keyword evidence="1" id="KW-0175">Coiled coil</keyword>
<organism evidence="2">
    <name type="scientific">marine sediment metagenome</name>
    <dbReference type="NCBI Taxonomy" id="412755"/>
    <lineage>
        <taxon>unclassified sequences</taxon>
        <taxon>metagenomes</taxon>
        <taxon>ecological metagenomes</taxon>
    </lineage>
</organism>
<protein>
    <submittedName>
        <fullName evidence="2">Uncharacterized protein</fullName>
    </submittedName>
</protein>
<reference evidence="2" key="1">
    <citation type="journal article" date="2015" name="Nature">
        <title>Complex archaea that bridge the gap between prokaryotes and eukaryotes.</title>
        <authorList>
            <person name="Spang A."/>
            <person name="Saw J.H."/>
            <person name="Jorgensen S.L."/>
            <person name="Zaremba-Niedzwiedzka K."/>
            <person name="Martijn J."/>
            <person name="Lind A.E."/>
            <person name="van Eijk R."/>
            <person name="Schleper C."/>
            <person name="Guy L."/>
            <person name="Ettema T.J."/>
        </authorList>
    </citation>
    <scope>NUCLEOTIDE SEQUENCE</scope>
</reference>
<gene>
    <name evidence="2" type="ORF">LCGC14_2820860</name>
</gene>
<evidence type="ECO:0000256" key="1">
    <source>
        <dbReference type="SAM" id="Coils"/>
    </source>
</evidence>
<comment type="caution">
    <text evidence="2">The sequence shown here is derived from an EMBL/GenBank/DDBJ whole genome shotgun (WGS) entry which is preliminary data.</text>
</comment>
<dbReference type="AlphaFoldDB" id="A0A0F9B890"/>
<feature type="coiled-coil region" evidence="1">
    <location>
        <begin position="143"/>
        <end position="173"/>
    </location>
</feature>